<dbReference type="Pfam" id="PF13193">
    <property type="entry name" value="AMP-binding_C"/>
    <property type="match status" value="1"/>
</dbReference>
<keyword evidence="6" id="KW-1185">Reference proteome</keyword>
<dbReference type="InterPro" id="IPR006162">
    <property type="entry name" value="Ppantetheine_attach_site"/>
</dbReference>
<evidence type="ECO:0000256" key="1">
    <source>
        <dbReference type="ARBA" id="ARBA00001957"/>
    </source>
</evidence>
<dbReference type="InterPro" id="IPR001031">
    <property type="entry name" value="Thioesterase"/>
</dbReference>
<dbReference type="NCBIfam" id="TIGR01733">
    <property type="entry name" value="AA-adenyl-dom"/>
    <property type="match status" value="1"/>
</dbReference>
<dbReference type="SUPFAM" id="SSF52777">
    <property type="entry name" value="CoA-dependent acyltransferases"/>
    <property type="match status" value="2"/>
</dbReference>
<dbReference type="RefSeq" id="WP_329354204.1">
    <property type="nucleotide sequence ID" value="NZ_CP109490.1"/>
</dbReference>
<dbReference type="SMART" id="SM00823">
    <property type="entry name" value="PKS_PP"/>
    <property type="match status" value="1"/>
</dbReference>
<dbReference type="InterPro" id="IPR029058">
    <property type="entry name" value="AB_hydrolase_fold"/>
</dbReference>
<dbReference type="InterPro" id="IPR020806">
    <property type="entry name" value="PKS_PP-bd"/>
</dbReference>
<organism evidence="5 6">
    <name type="scientific">Streptomyces anulatus</name>
    <name type="common">Streptomyces chrysomallus</name>
    <dbReference type="NCBI Taxonomy" id="1892"/>
    <lineage>
        <taxon>Bacteria</taxon>
        <taxon>Bacillati</taxon>
        <taxon>Actinomycetota</taxon>
        <taxon>Actinomycetes</taxon>
        <taxon>Kitasatosporales</taxon>
        <taxon>Streptomycetaceae</taxon>
        <taxon>Streptomyces</taxon>
    </lineage>
</organism>
<evidence type="ECO:0000256" key="2">
    <source>
        <dbReference type="ARBA" id="ARBA00022450"/>
    </source>
</evidence>
<proteinExistence type="predicted"/>
<dbReference type="SMART" id="SM00824">
    <property type="entry name" value="PKS_TE"/>
    <property type="match status" value="1"/>
</dbReference>
<dbReference type="InterPro" id="IPR036736">
    <property type="entry name" value="ACP-like_sf"/>
</dbReference>
<accession>A0ABZ1Z9D4</accession>
<dbReference type="InterPro" id="IPR009081">
    <property type="entry name" value="PP-bd_ACP"/>
</dbReference>
<dbReference type="Gene3D" id="3.40.50.1820">
    <property type="entry name" value="alpha/beta hydrolase"/>
    <property type="match status" value="1"/>
</dbReference>
<dbReference type="InterPro" id="IPR025110">
    <property type="entry name" value="AMP-bd_C"/>
</dbReference>
<dbReference type="PANTHER" id="PTHR45527:SF1">
    <property type="entry name" value="FATTY ACID SYNTHASE"/>
    <property type="match status" value="1"/>
</dbReference>
<sequence>MRLTERLSRLGPAERRALAARLPELPAIARRLWTMSRLAPDTGLYNVVEAHRLRGELDVAALTSALDALYSRHHGLRGLVVEVDGTPRTARLPAAEGFPLTSVDLSALSPSEAGARGDEAVTAFARRPVDPSREPPVRAQLVRTGEREWLFTVVMHHLVCDGESLHVFYRELADLYGGQEVDRLPPVPDPSAAQRSLEGPAHAAKRAADLDNWHTRLADLDRIPPLPTDRPRSGRQGFEGARHTLSLPPDWADHARAAAAAHSVSLFDVVLASWAVVLGRFSRSEDVVVGTTVSMRAEARATDAIGFFMRTVPLRLRVDGGRPVPELLAGAHEAVVNALAHSGVEFDEIVRVTGHTGTGTAPLFQAALELHHDSAPPRLDGLRVEPLLVESTSAAFDLTLHLSTDPRTADFLEYSTELYSPGTAASLGEALGAVLAAVGNRPEEPVGALPVLGPGGAARVERFAEGPALPAVLPPPPAAAVRAAALRHPRRRAVLCREPGGLDEVDFGGLMAMADTLAGRLAAAGVGPGQYVGIALPRSVAQIAALFGCWAAGAVAVPLDLRLPEERLRRMTRTADVRVVVVEDTGRPPAGLDGARAVGVPAPVRGADAAPVPLRPVRARDVAYAVFTSGSTGEPRPVAVSHHSLAAFGAAMDRLVFSALPASSVVAVNAPLHFDASLQNICLLGAGHSLLVVDEESRTDPERFVALLEEHRAATVDCTPTHAEALVAAGLLDETRSAPGFLVLGGEAVPDRLWWALAKSRLSAVNVYGPTEFTVNATARPIDDDRSVPTIGRPLAGCRVDILDPSGRPAPPGFPGEIHLSGPQTALGYTGHPGRTAERFRPSPGGMRRYATGDLGRWRADGEIEFLGRADRQVKLHGYRLELDEIEAVLRSTPGVRDAAVAVMGPDGAAPHLAAFLVTDGDGVTDRARERMLDRLPGYAVPAALHVRESLPVTASGKLDRRALAVPSLPDPVRREESRRTPTEESLAALWEELLRTPVETADADFFALGGNSLVFATLLRDITRRHGVRLSAHTAFRARTLTAMAAAVDALRRRTSSEPEGSLVVPLAAGDGVPLICFHPLGGSLLGYAPLAGLLPPGQAVWGVRSPGIAGADAEPADVDELVRRYADALLTAVDAPELALFGWSLGGLIAVAMAAEIERRGARRVCFVELWDCGLGTADAYTDRRLTELAREAAGAADAPSEDRMKQIMATQTGLFRTWSPVTVRAPLHVVYAGQSLRQGLVTRTAWGDFTTAGSSESVVETDHHGLVALPAVTEAATGLLGRLNAITPSHGRKGER</sequence>
<dbReference type="Proteomes" id="UP001431926">
    <property type="component" value="Chromosome"/>
</dbReference>
<dbReference type="Gene3D" id="3.30.559.30">
    <property type="entry name" value="Nonribosomal peptide synthetase, condensation domain"/>
    <property type="match status" value="1"/>
</dbReference>
<dbReference type="Gene3D" id="3.40.50.12780">
    <property type="entry name" value="N-terminal domain of ligase-like"/>
    <property type="match status" value="1"/>
</dbReference>
<dbReference type="Pfam" id="PF00668">
    <property type="entry name" value="Condensation"/>
    <property type="match status" value="1"/>
</dbReference>
<dbReference type="Pfam" id="PF00975">
    <property type="entry name" value="Thioesterase"/>
    <property type="match status" value="1"/>
</dbReference>
<evidence type="ECO:0000256" key="3">
    <source>
        <dbReference type="ARBA" id="ARBA00022553"/>
    </source>
</evidence>
<protein>
    <submittedName>
        <fullName evidence="5">Amino acid adenylation domain-containing protein</fullName>
    </submittedName>
</protein>
<evidence type="ECO:0000259" key="4">
    <source>
        <dbReference type="PROSITE" id="PS50075"/>
    </source>
</evidence>
<dbReference type="InterPro" id="IPR020802">
    <property type="entry name" value="TesA-like"/>
</dbReference>
<dbReference type="CDD" id="cd05930">
    <property type="entry name" value="A_NRPS"/>
    <property type="match status" value="1"/>
</dbReference>
<name>A0ABZ1Z9D4_STRAQ</name>
<dbReference type="SUPFAM" id="SSF56801">
    <property type="entry name" value="Acetyl-CoA synthetase-like"/>
    <property type="match status" value="1"/>
</dbReference>
<dbReference type="InterPro" id="IPR001242">
    <property type="entry name" value="Condensation_dom"/>
</dbReference>
<dbReference type="InterPro" id="IPR000873">
    <property type="entry name" value="AMP-dep_synth/lig_dom"/>
</dbReference>
<dbReference type="PANTHER" id="PTHR45527">
    <property type="entry name" value="NONRIBOSOMAL PEPTIDE SYNTHETASE"/>
    <property type="match status" value="1"/>
</dbReference>
<dbReference type="CDD" id="cd19531">
    <property type="entry name" value="LCL_NRPS-like"/>
    <property type="match status" value="1"/>
</dbReference>
<dbReference type="Gene3D" id="3.30.559.10">
    <property type="entry name" value="Chloramphenicol acetyltransferase-like domain"/>
    <property type="match status" value="1"/>
</dbReference>
<dbReference type="Gene3D" id="3.30.300.30">
    <property type="match status" value="1"/>
</dbReference>
<dbReference type="InterPro" id="IPR023213">
    <property type="entry name" value="CAT-like_dom_sf"/>
</dbReference>
<dbReference type="InterPro" id="IPR045851">
    <property type="entry name" value="AMP-bd_C_sf"/>
</dbReference>
<dbReference type="InterPro" id="IPR042099">
    <property type="entry name" value="ANL_N_sf"/>
</dbReference>
<dbReference type="SUPFAM" id="SSF47336">
    <property type="entry name" value="ACP-like"/>
    <property type="match status" value="1"/>
</dbReference>
<evidence type="ECO:0000313" key="6">
    <source>
        <dbReference type="Proteomes" id="UP001431926"/>
    </source>
</evidence>
<evidence type="ECO:0000313" key="5">
    <source>
        <dbReference type="EMBL" id="WUX35128.1"/>
    </source>
</evidence>
<dbReference type="Pfam" id="PF00550">
    <property type="entry name" value="PP-binding"/>
    <property type="match status" value="1"/>
</dbReference>
<keyword evidence="3" id="KW-0597">Phosphoprotein</keyword>
<dbReference type="PROSITE" id="PS00012">
    <property type="entry name" value="PHOSPHOPANTETHEINE"/>
    <property type="match status" value="1"/>
</dbReference>
<feature type="domain" description="Carrier" evidence="4">
    <location>
        <begin position="978"/>
        <end position="1053"/>
    </location>
</feature>
<gene>
    <name evidence="5" type="ORF">OG367_02305</name>
</gene>
<dbReference type="PROSITE" id="PS50075">
    <property type="entry name" value="CARRIER"/>
    <property type="match status" value="1"/>
</dbReference>
<dbReference type="SUPFAM" id="SSF53474">
    <property type="entry name" value="alpha/beta-Hydrolases"/>
    <property type="match status" value="1"/>
</dbReference>
<dbReference type="EMBL" id="CP109491">
    <property type="protein sequence ID" value="WUX35128.1"/>
    <property type="molecule type" value="Genomic_DNA"/>
</dbReference>
<reference evidence="5" key="1">
    <citation type="submission" date="2022-10" db="EMBL/GenBank/DDBJ databases">
        <title>The complete genomes of actinobacterial strains from the NBC collection.</title>
        <authorList>
            <person name="Joergensen T.S."/>
            <person name="Alvarez Arevalo M."/>
            <person name="Sterndorff E.B."/>
            <person name="Faurdal D."/>
            <person name="Vuksanovic O."/>
            <person name="Mourched A.-S."/>
            <person name="Charusanti P."/>
            <person name="Shaw S."/>
            <person name="Blin K."/>
            <person name="Weber T."/>
        </authorList>
    </citation>
    <scope>NUCLEOTIDE SEQUENCE</scope>
    <source>
        <strain evidence="5">NBC_01436</strain>
    </source>
</reference>
<dbReference type="InterPro" id="IPR010071">
    <property type="entry name" value="AA_adenyl_dom"/>
</dbReference>
<comment type="cofactor">
    <cofactor evidence="1">
        <name>pantetheine 4'-phosphate</name>
        <dbReference type="ChEBI" id="CHEBI:47942"/>
    </cofactor>
</comment>
<keyword evidence="2" id="KW-0596">Phosphopantetheine</keyword>
<dbReference type="Pfam" id="PF00501">
    <property type="entry name" value="AMP-binding"/>
    <property type="match status" value="1"/>
</dbReference>